<dbReference type="InterPro" id="IPR036857">
    <property type="entry name" value="Thyroglobulin_1_sf"/>
</dbReference>
<dbReference type="GO" id="GO:0001968">
    <property type="term" value="F:fibronectin binding"/>
    <property type="evidence" value="ECO:0007669"/>
    <property type="project" value="TreeGrafter"/>
</dbReference>
<dbReference type="InterPro" id="IPR000716">
    <property type="entry name" value="Thyroglobulin_1"/>
</dbReference>
<comment type="subcellular location">
    <subcellularLocation>
        <location evidence="1">Secreted</location>
    </subcellularLocation>
</comment>
<dbReference type="EMBL" id="KX904869">
    <property type="protein sequence ID" value="AQM55952.1"/>
    <property type="molecule type" value="mRNA"/>
</dbReference>
<feature type="chain" id="PRO_5011898572" description="Insulin-like growth factor-binding protein 1" evidence="11">
    <location>
        <begin position="33"/>
        <end position="310"/>
    </location>
</feature>
<accession>A0A1Q1NIC3</accession>
<organism evidence="14">
    <name type="scientific">Petromyzon marinus</name>
    <name type="common">Sea lamprey</name>
    <dbReference type="NCBI Taxonomy" id="7757"/>
    <lineage>
        <taxon>Eukaryota</taxon>
        <taxon>Metazoa</taxon>
        <taxon>Chordata</taxon>
        <taxon>Craniata</taxon>
        <taxon>Vertebrata</taxon>
        <taxon>Cyclostomata</taxon>
        <taxon>Hyperoartia</taxon>
        <taxon>Petromyzontiformes</taxon>
        <taxon>Petromyzontidae</taxon>
        <taxon>Petromyzon</taxon>
    </lineage>
</organism>
<dbReference type="PROSITE" id="PS00484">
    <property type="entry name" value="THYROGLOBULIN_1_1"/>
    <property type="match status" value="1"/>
</dbReference>
<keyword evidence="7" id="KW-0340">Growth factor binding</keyword>
<dbReference type="FunFam" id="4.10.800.10:FF:000005">
    <property type="entry name" value="Putative insulin-like growth factor-binding protein 5"/>
    <property type="match status" value="1"/>
</dbReference>
<dbReference type="AlphaFoldDB" id="A0A1Q1NIC3"/>
<feature type="compositionally biased region" description="Polar residues" evidence="10">
    <location>
        <begin position="155"/>
        <end position="166"/>
    </location>
</feature>
<feature type="domain" description="IGFBP N-terminal" evidence="13">
    <location>
        <begin position="52"/>
        <end position="133"/>
    </location>
</feature>
<evidence type="ECO:0000259" key="12">
    <source>
        <dbReference type="PROSITE" id="PS51162"/>
    </source>
</evidence>
<dbReference type="SMART" id="SM00211">
    <property type="entry name" value="TY"/>
    <property type="match status" value="1"/>
</dbReference>
<evidence type="ECO:0000256" key="2">
    <source>
        <dbReference type="ARBA" id="ARBA00013675"/>
    </source>
</evidence>
<name>A0A1Q1NIC3_PETMA</name>
<feature type="domain" description="Thyroglobulin type-1" evidence="12">
    <location>
        <begin position="230"/>
        <end position="304"/>
    </location>
</feature>
<evidence type="ECO:0000256" key="6">
    <source>
        <dbReference type="ARBA" id="ARBA00023157"/>
    </source>
</evidence>
<dbReference type="SUPFAM" id="SSF57184">
    <property type="entry name" value="Growth factor receptor domain"/>
    <property type="match status" value="1"/>
</dbReference>
<evidence type="ECO:0000256" key="9">
    <source>
        <dbReference type="PROSITE-ProRule" id="PRU00500"/>
    </source>
</evidence>
<protein>
    <recommendedName>
        <fullName evidence="2">Insulin-like growth factor-binding protein 1</fullName>
    </recommendedName>
</protein>
<evidence type="ECO:0000313" key="14">
    <source>
        <dbReference type="EMBL" id="AQM55952.1"/>
    </source>
</evidence>
<dbReference type="PROSITE" id="PS51162">
    <property type="entry name" value="THYROGLOBULIN_1_2"/>
    <property type="match status" value="1"/>
</dbReference>
<dbReference type="PRINTS" id="PR01977">
    <property type="entry name" value="IGFBPFAMILY1"/>
</dbReference>
<keyword evidence="5 11" id="KW-0732">Signal</keyword>
<evidence type="ECO:0000256" key="8">
    <source>
        <dbReference type="ARBA" id="ARBA00049694"/>
    </source>
</evidence>
<feature type="region of interest" description="Disordered" evidence="10">
    <location>
        <begin position="144"/>
        <end position="173"/>
    </location>
</feature>
<evidence type="ECO:0000256" key="11">
    <source>
        <dbReference type="SAM" id="SignalP"/>
    </source>
</evidence>
<dbReference type="GO" id="GO:0031995">
    <property type="term" value="F:insulin-like growth factor II binding"/>
    <property type="evidence" value="ECO:0007669"/>
    <property type="project" value="TreeGrafter"/>
</dbReference>
<feature type="compositionally biased region" description="Basic and acidic residues" evidence="10">
    <location>
        <begin position="298"/>
        <end position="310"/>
    </location>
</feature>
<dbReference type="PROSITE" id="PS00222">
    <property type="entry name" value="IGFBP_N_1"/>
    <property type="match status" value="1"/>
</dbReference>
<proteinExistence type="evidence at transcript level"/>
<dbReference type="Gene3D" id="4.10.40.20">
    <property type="match status" value="1"/>
</dbReference>
<dbReference type="SMART" id="SM00121">
    <property type="entry name" value="IB"/>
    <property type="match status" value="1"/>
</dbReference>
<evidence type="ECO:0000256" key="5">
    <source>
        <dbReference type="ARBA" id="ARBA00022729"/>
    </source>
</evidence>
<dbReference type="InterPro" id="IPR017891">
    <property type="entry name" value="Insulin_GF-bd_Cys-rich_CS"/>
</dbReference>
<dbReference type="GO" id="GO:0043567">
    <property type="term" value="P:regulation of insulin-like growth factor receptor signaling pathway"/>
    <property type="evidence" value="ECO:0007669"/>
    <property type="project" value="TreeGrafter"/>
</dbReference>
<dbReference type="GO" id="GO:0005615">
    <property type="term" value="C:extracellular space"/>
    <property type="evidence" value="ECO:0007669"/>
    <property type="project" value="TreeGrafter"/>
</dbReference>
<dbReference type="Pfam" id="PF00086">
    <property type="entry name" value="Thyroglobulin_1"/>
    <property type="match status" value="1"/>
</dbReference>
<comment type="subunit">
    <text evidence="8">Binds equally well IGF1 and IGF2. Interacts with integrin ITGA5:ITGB1. Interacts with VHL; this interaction inhibits HIF1A degradation.</text>
</comment>
<dbReference type="InterPro" id="IPR022322">
    <property type="entry name" value="IGFBP1"/>
</dbReference>
<dbReference type="PANTHER" id="PTHR11551">
    <property type="entry name" value="INSULIN-LIKE GROWTH FACTOR BINDING PROTEIN"/>
    <property type="match status" value="1"/>
</dbReference>
<dbReference type="GO" id="GO:0031994">
    <property type="term" value="F:insulin-like growth factor I binding"/>
    <property type="evidence" value="ECO:0007669"/>
    <property type="project" value="TreeGrafter"/>
</dbReference>
<sequence length="310" mass="33461">MRRSLLHTFQPRPPPQLLLLLLLMRVALPVAGASVSSSSSSFSSSSSPSDDAAVRCEPCDAAALAVCGEPPSGCAETVREPGCGCCLTCALLAGDACGVYTERCGEGLGCSPAPGERRPLQALLDGRGVCTNLTVYRLHQQRQGEGATAAAGANPNESGQGTVNSSEEAESATMLPVETARITTHPPRPHNRLLEAELKKLRTGMKTLDQKEKGDTRIHQMLSKHHENDYGPCRKNMENILENLKSMSQLSPKGIYIPNCDKKGYYKKKQCKPSRGRQRGLCWCVDKYGQQLPGSESQKGDVHCHTQESD</sequence>
<evidence type="ECO:0000256" key="3">
    <source>
        <dbReference type="ARBA" id="ARBA00022525"/>
    </source>
</evidence>
<dbReference type="PROSITE" id="PS51323">
    <property type="entry name" value="IGFBP_N_2"/>
    <property type="match status" value="1"/>
</dbReference>
<evidence type="ECO:0000256" key="10">
    <source>
        <dbReference type="SAM" id="MobiDB-lite"/>
    </source>
</evidence>
<evidence type="ECO:0000259" key="13">
    <source>
        <dbReference type="PROSITE" id="PS51323"/>
    </source>
</evidence>
<comment type="caution">
    <text evidence="9">Lacks conserved residue(s) required for the propagation of feature annotation.</text>
</comment>
<dbReference type="InterPro" id="IPR000867">
    <property type="entry name" value="IGFBP-like"/>
</dbReference>
<reference evidence="14" key="1">
    <citation type="journal article" date="2016" name="Front. Endocrinol.">
        <title>Lamprey IGF-Binding Protein-3 Has IGF-Dependent and -Independent Actions.</title>
        <authorList>
            <person name="Zhong Y."/>
            <person name="Duan C."/>
        </authorList>
    </citation>
    <scope>NUCLEOTIDE SEQUENCE</scope>
</reference>
<evidence type="ECO:0000256" key="1">
    <source>
        <dbReference type="ARBA" id="ARBA00004613"/>
    </source>
</evidence>
<keyword evidence="3" id="KW-0964">Secreted</keyword>
<gene>
    <name evidence="14" type="primary">IGFBP-3</name>
</gene>
<dbReference type="EMBL" id="KX904870">
    <property type="protein sequence ID" value="AQM55953.1"/>
    <property type="molecule type" value="mRNA"/>
</dbReference>
<feature type="region of interest" description="Disordered" evidence="10">
    <location>
        <begin position="291"/>
        <end position="310"/>
    </location>
</feature>
<keyword evidence="4" id="KW-0597">Phosphoprotein</keyword>
<dbReference type="FunFam" id="4.10.40.20:FF:000001">
    <property type="entry name" value="Insulin-like growth factor binding protein 5"/>
    <property type="match status" value="1"/>
</dbReference>
<dbReference type="PANTHER" id="PTHR11551:SF3">
    <property type="entry name" value="INSULIN-LIKE GROWTH FACTOR-BINDING PROTEIN 3"/>
    <property type="match status" value="1"/>
</dbReference>
<feature type="signal peptide" evidence="11">
    <location>
        <begin position="1"/>
        <end position="32"/>
    </location>
</feature>
<dbReference type="InterPro" id="IPR022321">
    <property type="entry name" value="IGFBP_1-6_chordata"/>
</dbReference>
<evidence type="ECO:0000256" key="7">
    <source>
        <dbReference type="ARBA" id="ARBA00023183"/>
    </source>
</evidence>
<evidence type="ECO:0000256" key="4">
    <source>
        <dbReference type="ARBA" id="ARBA00022553"/>
    </source>
</evidence>
<dbReference type="InterPro" id="IPR009030">
    <property type="entry name" value="Growth_fac_rcpt_cys_sf"/>
</dbReference>
<dbReference type="SUPFAM" id="SSF57610">
    <property type="entry name" value="Thyroglobulin type-1 domain"/>
    <property type="match status" value="1"/>
</dbReference>
<dbReference type="Gene3D" id="4.10.800.10">
    <property type="entry name" value="Thyroglobulin type-1"/>
    <property type="match status" value="1"/>
</dbReference>
<dbReference type="CDD" id="cd00191">
    <property type="entry name" value="TY"/>
    <property type="match status" value="1"/>
</dbReference>
<dbReference type="PRINTS" id="PR01976">
    <property type="entry name" value="IGFBPFAMILY"/>
</dbReference>
<dbReference type="Pfam" id="PF00219">
    <property type="entry name" value="IGFBP"/>
    <property type="match status" value="1"/>
</dbReference>
<feature type="disulfide bond" evidence="9">
    <location>
        <begin position="284"/>
        <end position="304"/>
    </location>
</feature>
<keyword evidence="6 9" id="KW-1015">Disulfide bond</keyword>